<evidence type="ECO:0000259" key="5">
    <source>
        <dbReference type="Pfam" id="PF13193"/>
    </source>
</evidence>
<gene>
    <name evidence="6" type="ORF">HF519_22775</name>
</gene>
<dbReference type="InterPro" id="IPR042099">
    <property type="entry name" value="ANL_N_sf"/>
</dbReference>
<dbReference type="InterPro" id="IPR000873">
    <property type="entry name" value="AMP-dep_synth/lig_dom"/>
</dbReference>
<proteinExistence type="inferred from homology"/>
<sequence length="520" mass="55546">MDRSQLGFHRIARTHPERCALVVNDATVSFRALADRVDRVGRGLRALGLAEGDVVAALVGNGRVYFELALAAARYGLYLVPVNTHSSPAEVEYVCQDSGAAVLVAEAQLGQRLADGAVRLPTHRFAVGGDLPGWRPYADAADASTPGPPPRPVAGALMPYTSGTTGRPKGVRRPLSGRDPDDVAAELAAARAELFGLDPGEGVHLACSPLYHNAPGVYAQIALHLGHTVVCHRKFDPVAVLRDIDHHRVTWTHMVPTHFRRLLDLPDAARTGADASSLRTVLHAGAPCPADVKAAMVAWLGPVVWEYYGATEGMVSILPPEEWAVRPGTVGRPAPGVTVRVLDDDGADVPAGEVGTIWFSVLTPFEYLGDTEKTARGRCDGLVTVGDLGAFDEDGYLVLHDRRTDLVISGGVNIYPAEVEACLVGHNRVRDAAVVGVPDPQWGQRVVAVIERAPAPAAGPASGDEALAAELRELCTRELASYKVPREFLFLDVLPRTEVGKLDRNGLRDRYRPEAAVGRA</sequence>
<feature type="domain" description="AMP-binding enzyme C-terminal" evidence="5">
    <location>
        <begin position="418"/>
        <end position="501"/>
    </location>
</feature>
<dbReference type="RefSeq" id="WP_169415038.1">
    <property type="nucleotide sequence ID" value="NZ_JAAXKZ010000106.1"/>
</dbReference>
<comment type="similarity">
    <text evidence="1">Belongs to the ATP-dependent AMP-binding enzyme family.</text>
</comment>
<comment type="caution">
    <text evidence="6">The sequence shown here is derived from an EMBL/GenBank/DDBJ whole genome shotgun (WGS) entry which is preliminary data.</text>
</comment>
<dbReference type="Gene3D" id="3.40.50.12780">
    <property type="entry name" value="N-terminal domain of ligase-like"/>
    <property type="match status" value="1"/>
</dbReference>
<evidence type="ECO:0000256" key="1">
    <source>
        <dbReference type="ARBA" id="ARBA00006432"/>
    </source>
</evidence>
<dbReference type="EMBL" id="JAAXKZ010000106">
    <property type="protein sequence ID" value="NMH94351.1"/>
    <property type="molecule type" value="Genomic_DNA"/>
</dbReference>
<keyword evidence="7" id="KW-1185">Reference proteome</keyword>
<dbReference type="GO" id="GO:0006631">
    <property type="term" value="P:fatty acid metabolic process"/>
    <property type="evidence" value="ECO:0007669"/>
    <property type="project" value="TreeGrafter"/>
</dbReference>
<dbReference type="PROSITE" id="PS00455">
    <property type="entry name" value="AMP_BINDING"/>
    <property type="match status" value="1"/>
</dbReference>
<dbReference type="Proteomes" id="UP000586918">
    <property type="component" value="Unassembled WGS sequence"/>
</dbReference>
<dbReference type="Pfam" id="PF13193">
    <property type="entry name" value="AMP-binding_C"/>
    <property type="match status" value="1"/>
</dbReference>
<dbReference type="InterPro" id="IPR025110">
    <property type="entry name" value="AMP-bd_C"/>
</dbReference>
<dbReference type="AlphaFoldDB" id="A0A848DPN5"/>
<dbReference type="PANTHER" id="PTHR43201:SF5">
    <property type="entry name" value="MEDIUM-CHAIN ACYL-COA LIGASE ACSF2, MITOCHONDRIAL"/>
    <property type="match status" value="1"/>
</dbReference>
<reference evidence="6 7" key="1">
    <citation type="submission" date="2020-04" db="EMBL/GenBank/DDBJ databases">
        <authorList>
            <person name="Klaysubun C."/>
            <person name="Duangmal K."/>
            <person name="Lipun K."/>
        </authorList>
    </citation>
    <scope>NUCLEOTIDE SEQUENCE [LARGE SCALE GENOMIC DNA]</scope>
    <source>
        <strain evidence="6 7">DSM 45300</strain>
    </source>
</reference>
<organism evidence="6 7">
    <name type="scientific">Pseudonocardia bannensis</name>
    <dbReference type="NCBI Taxonomy" id="630973"/>
    <lineage>
        <taxon>Bacteria</taxon>
        <taxon>Bacillati</taxon>
        <taxon>Actinomycetota</taxon>
        <taxon>Actinomycetes</taxon>
        <taxon>Pseudonocardiales</taxon>
        <taxon>Pseudonocardiaceae</taxon>
        <taxon>Pseudonocardia</taxon>
    </lineage>
</organism>
<feature type="domain" description="AMP-dependent synthetase/ligase" evidence="4">
    <location>
        <begin position="8"/>
        <end position="360"/>
    </location>
</feature>
<keyword evidence="2" id="KW-0436">Ligase</keyword>
<dbReference type="GO" id="GO:0031956">
    <property type="term" value="F:medium-chain fatty acid-CoA ligase activity"/>
    <property type="evidence" value="ECO:0007669"/>
    <property type="project" value="TreeGrafter"/>
</dbReference>
<evidence type="ECO:0000256" key="3">
    <source>
        <dbReference type="SAM" id="MobiDB-lite"/>
    </source>
</evidence>
<accession>A0A848DPN5</accession>
<dbReference type="InterPro" id="IPR045851">
    <property type="entry name" value="AMP-bd_C_sf"/>
</dbReference>
<evidence type="ECO:0000259" key="4">
    <source>
        <dbReference type="Pfam" id="PF00501"/>
    </source>
</evidence>
<dbReference type="PANTHER" id="PTHR43201">
    <property type="entry name" value="ACYL-COA SYNTHETASE"/>
    <property type="match status" value="1"/>
</dbReference>
<feature type="region of interest" description="Disordered" evidence="3">
    <location>
        <begin position="157"/>
        <end position="178"/>
    </location>
</feature>
<dbReference type="Pfam" id="PF00501">
    <property type="entry name" value="AMP-binding"/>
    <property type="match status" value="1"/>
</dbReference>
<protein>
    <submittedName>
        <fullName evidence="6">AMP-binding protein</fullName>
    </submittedName>
</protein>
<evidence type="ECO:0000313" key="7">
    <source>
        <dbReference type="Proteomes" id="UP000586918"/>
    </source>
</evidence>
<evidence type="ECO:0000256" key="2">
    <source>
        <dbReference type="ARBA" id="ARBA00022598"/>
    </source>
</evidence>
<dbReference type="Gene3D" id="3.30.300.30">
    <property type="match status" value="1"/>
</dbReference>
<evidence type="ECO:0000313" key="6">
    <source>
        <dbReference type="EMBL" id="NMH94351.1"/>
    </source>
</evidence>
<name>A0A848DPN5_9PSEU</name>
<dbReference type="SUPFAM" id="SSF56801">
    <property type="entry name" value="Acetyl-CoA synthetase-like"/>
    <property type="match status" value="1"/>
</dbReference>
<dbReference type="InterPro" id="IPR020845">
    <property type="entry name" value="AMP-binding_CS"/>
</dbReference>